<dbReference type="OrthoDB" id="9803192at2"/>
<evidence type="ECO:0000256" key="3">
    <source>
        <dbReference type="ARBA" id="ARBA00023164"/>
    </source>
</evidence>
<dbReference type="Gene3D" id="1.10.1060.10">
    <property type="entry name" value="Alpha-helical ferredoxin"/>
    <property type="match status" value="1"/>
</dbReference>
<feature type="domain" description="Dihydroprymidine dehydrogenase" evidence="6">
    <location>
        <begin position="23"/>
        <end position="139"/>
    </location>
</feature>
<dbReference type="GO" id="GO:0016639">
    <property type="term" value="F:oxidoreductase activity, acting on the CH-NH2 group of donors, NAD or NADP as acceptor"/>
    <property type="evidence" value="ECO:0007669"/>
    <property type="project" value="InterPro"/>
</dbReference>
<name>A0A229P3A3_9BACL</name>
<organism evidence="7 8">
    <name type="scientific">Paenibacillus herberti</name>
    <dbReference type="NCBI Taxonomy" id="1619309"/>
    <lineage>
        <taxon>Bacteria</taxon>
        <taxon>Bacillati</taxon>
        <taxon>Bacillota</taxon>
        <taxon>Bacilli</taxon>
        <taxon>Bacillales</taxon>
        <taxon>Paenibacillaceae</taxon>
        <taxon>Paenibacillus</taxon>
    </lineage>
</organism>
<sequence>MSTPTGFMEYKRELPTDRSPLERIKDWDEFHKHLPDDQLRTQGSRCMDCGTPYCHTGMEIAGAASGCPVNNLIPEWNNLIYRGLWREALERLHKTNNFPEFTGRVCPAPCEGSCTVGLIGDSVTIKTIEQAIIDRGFDEGWVVPQPPKMRTGKKIAVVGSGPAGMACAAQLNKAGHTVTVYERADRIGGLLTYGIPTMKLDKGVVQRRVDLMEAEGVDFVPNTEIGKDIGAEELLEGFDAIVLCGGATKARGVDIEGSKLEGVHMAMDYLNGTIKSYLDSGLEDGNYISAKDKDVIVIGGGDTGTDCVATALRHGCKSVTQFGTHAKAPLQRDSLTNPWPEFPNVYTLDYAHEEAKAVYGEDPRAFSVLTKKFVGDENGKLKELHTVQIERTVDETGRKIYKELPGTEKVWPADLVFIAVGFEGPEKTLVDAFKVEQDRRTNVKARYGKYVTSVDKVFAAGDIRRGQSLVVWAINEGREAAREVDKYLMGSSMLP</sequence>
<dbReference type="PANTHER" id="PTHR43100">
    <property type="entry name" value="GLUTAMATE SYNTHASE [NADPH] SMALL CHAIN"/>
    <property type="match status" value="1"/>
</dbReference>
<dbReference type="InterPro" id="IPR036188">
    <property type="entry name" value="FAD/NAD-bd_sf"/>
</dbReference>
<keyword evidence="2" id="KW-0560">Oxidoreductase</keyword>
<feature type="domain" description="FAD/NAD(P)-binding" evidence="5">
    <location>
        <begin position="154"/>
        <end position="477"/>
    </location>
</feature>
<dbReference type="PRINTS" id="PR00419">
    <property type="entry name" value="ADXRDTASE"/>
</dbReference>
<evidence type="ECO:0000313" key="8">
    <source>
        <dbReference type="Proteomes" id="UP000215145"/>
    </source>
</evidence>
<protein>
    <submittedName>
        <fullName evidence="7">Glutamate synthase</fullName>
    </submittedName>
</protein>
<dbReference type="InterPro" id="IPR051394">
    <property type="entry name" value="Glutamate_Synthase"/>
</dbReference>
<comment type="caution">
    <text evidence="7">The sequence shown here is derived from an EMBL/GenBank/DDBJ whole genome shotgun (WGS) entry which is preliminary data.</text>
</comment>
<reference evidence="7 8" key="1">
    <citation type="submission" date="2017-07" db="EMBL/GenBank/DDBJ databases">
        <title>Paenibacillus herberti R33 genome sequencing and assembly.</title>
        <authorList>
            <person name="Su W."/>
        </authorList>
    </citation>
    <scope>NUCLEOTIDE SEQUENCE [LARGE SCALE GENOMIC DNA]</scope>
    <source>
        <strain evidence="7 8">R33</strain>
    </source>
</reference>
<dbReference type="EMBL" id="NMUQ01000001">
    <property type="protein sequence ID" value="OXM16424.1"/>
    <property type="molecule type" value="Genomic_DNA"/>
</dbReference>
<evidence type="ECO:0000256" key="1">
    <source>
        <dbReference type="ARBA" id="ARBA00022605"/>
    </source>
</evidence>
<dbReference type="GO" id="GO:0006537">
    <property type="term" value="P:glutamate biosynthetic process"/>
    <property type="evidence" value="ECO:0007669"/>
    <property type="project" value="UniProtKB-KW"/>
</dbReference>
<dbReference type="RefSeq" id="WP_089523509.1">
    <property type="nucleotide sequence ID" value="NZ_NMUQ01000001.1"/>
</dbReference>
<dbReference type="InterPro" id="IPR006005">
    <property type="entry name" value="Glut_synth_ssu1"/>
</dbReference>
<dbReference type="InterPro" id="IPR028261">
    <property type="entry name" value="DPD_II"/>
</dbReference>
<dbReference type="InterPro" id="IPR023753">
    <property type="entry name" value="FAD/NAD-binding_dom"/>
</dbReference>
<comment type="pathway">
    <text evidence="4">Amino-acid biosynthesis.</text>
</comment>
<evidence type="ECO:0000259" key="5">
    <source>
        <dbReference type="Pfam" id="PF07992"/>
    </source>
</evidence>
<dbReference type="Gene3D" id="3.50.50.60">
    <property type="entry name" value="FAD/NAD(P)-binding domain"/>
    <property type="match status" value="2"/>
</dbReference>
<gene>
    <name evidence="7" type="ORF">CGZ75_07050</name>
</gene>
<evidence type="ECO:0000313" key="7">
    <source>
        <dbReference type="EMBL" id="OXM16424.1"/>
    </source>
</evidence>
<keyword evidence="8" id="KW-1185">Reference proteome</keyword>
<dbReference type="InterPro" id="IPR009051">
    <property type="entry name" value="Helical_ferredxn"/>
</dbReference>
<evidence type="ECO:0000256" key="2">
    <source>
        <dbReference type="ARBA" id="ARBA00023002"/>
    </source>
</evidence>
<accession>A0A229P3A3</accession>
<dbReference type="GO" id="GO:0051536">
    <property type="term" value="F:iron-sulfur cluster binding"/>
    <property type="evidence" value="ECO:0007669"/>
    <property type="project" value="InterPro"/>
</dbReference>
<evidence type="ECO:0000256" key="4">
    <source>
        <dbReference type="ARBA" id="ARBA00029440"/>
    </source>
</evidence>
<dbReference type="Pfam" id="PF14691">
    <property type="entry name" value="Fer4_20"/>
    <property type="match status" value="1"/>
</dbReference>
<dbReference type="Proteomes" id="UP000215145">
    <property type="component" value="Unassembled WGS sequence"/>
</dbReference>
<dbReference type="AlphaFoldDB" id="A0A229P3A3"/>
<dbReference type="SUPFAM" id="SSF46548">
    <property type="entry name" value="alpha-helical ferredoxin"/>
    <property type="match status" value="1"/>
</dbReference>
<keyword evidence="1" id="KW-0028">Amino-acid biosynthesis</keyword>
<dbReference type="SUPFAM" id="SSF51971">
    <property type="entry name" value="Nucleotide-binding domain"/>
    <property type="match status" value="1"/>
</dbReference>
<dbReference type="Pfam" id="PF07992">
    <property type="entry name" value="Pyr_redox_2"/>
    <property type="match status" value="1"/>
</dbReference>
<dbReference type="NCBIfam" id="TIGR01317">
    <property type="entry name" value="GOGAT_sm_gam"/>
    <property type="match status" value="1"/>
</dbReference>
<proteinExistence type="predicted"/>
<evidence type="ECO:0000259" key="6">
    <source>
        <dbReference type="Pfam" id="PF14691"/>
    </source>
</evidence>
<dbReference type="PANTHER" id="PTHR43100:SF1">
    <property type="entry name" value="GLUTAMATE SYNTHASE [NADPH] SMALL CHAIN"/>
    <property type="match status" value="1"/>
</dbReference>
<keyword evidence="3" id="KW-0314">Glutamate biosynthesis</keyword>